<keyword evidence="2" id="KW-1185">Reference proteome</keyword>
<evidence type="ECO:0000313" key="1">
    <source>
        <dbReference type="EMBL" id="KAI3798743.1"/>
    </source>
</evidence>
<sequence length="524" mass="58046">MEKNTLIPVGSRWLAITAVILLVLVVEGVVSQSDKRNNTLIRRYCSQYGVLNAEFFSRNLNTTLSSIRRQLANATVYHAVARTIINGESVYGLASCRQYLSNSECLKCLETAAKGVRVCGIVNGGRVIYDDCEFRYENNYHFYTEASVGGNVGVCGNQTSSQPTFVQTVKKMLSDLRVATPRRPDFYAASTRQVTGSNVMLYAIAQCNINISQNDCAECLLTRTTTLSNCLPNTYGRSTDPGCFMQYSNTAFFRDNQATDLTPFLKDGKSTGATELLQGPMTYSHNDLVSATNNFSKENKLGEGAFGEVYKGTLNDGDVVAIKKTTVTSRGRKAYFNTELKVISNVHHRYLLRFLGYCNKGPHLYLVLEFMENGSLDKFLYAPEYAIHGQMSEKVDTYSFGVLVLEITSGRRCTDGIENGSVTHNLIDYAWNLYENGMHVNLIDITLDPSEYVQEDVKKIIELSLTCTQSPASTRPSMSEVVALLSDRLTEQIPPMRSTFTESHVQIPLDNATSVPPSTSNATA</sequence>
<organism evidence="1 2">
    <name type="scientific">Smallanthus sonchifolius</name>
    <dbReference type="NCBI Taxonomy" id="185202"/>
    <lineage>
        <taxon>Eukaryota</taxon>
        <taxon>Viridiplantae</taxon>
        <taxon>Streptophyta</taxon>
        <taxon>Embryophyta</taxon>
        <taxon>Tracheophyta</taxon>
        <taxon>Spermatophyta</taxon>
        <taxon>Magnoliopsida</taxon>
        <taxon>eudicotyledons</taxon>
        <taxon>Gunneridae</taxon>
        <taxon>Pentapetalae</taxon>
        <taxon>asterids</taxon>
        <taxon>campanulids</taxon>
        <taxon>Asterales</taxon>
        <taxon>Asteraceae</taxon>
        <taxon>Asteroideae</taxon>
        <taxon>Heliantheae alliance</taxon>
        <taxon>Millerieae</taxon>
        <taxon>Smallanthus</taxon>
    </lineage>
</organism>
<dbReference type="Proteomes" id="UP001056120">
    <property type="component" value="Linkage Group LG11"/>
</dbReference>
<comment type="caution">
    <text evidence="1">The sequence shown here is derived from an EMBL/GenBank/DDBJ whole genome shotgun (WGS) entry which is preliminary data.</text>
</comment>
<proteinExistence type="predicted"/>
<name>A0ACB9HRZ6_9ASTR</name>
<accession>A0ACB9HRZ6</accession>
<reference evidence="2" key="1">
    <citation type="journal article" date="2022" name="Mol. Ecol. Resour.">
        <title>The genomes of chicory, endive, great burdock and yacon provide insights into Asteraceae palaeo-polyploidization history and plant inulin production.</title>
        <authorList>
            <person name="Fan W."/>
            <person name="Wang S."/>
            <person name="Wang H."/>
            <person name="Wang A."/>
            <person name="Jiang F."/>
            <person name="Liu H."/>
            <person name="Zhao H."/>
            <person name="Xu D."/>
            <person name="Zhang Y."/>
        </authorList>
    </citation>
    <scope>NUCLEOTIDE SEQUENCE [LARGE SCALE GENOMIC DNA]</scope>
    <source>
        <strain evidence="2">cv. Yunnan</strain>
    </source>
</reference>
<protein>
    <submittedName>
        <fullName evidence="1">Uncharacterized protein</fullName>
    </submittedName>
</protein>
<gene>
    <name evidence="1" type="ORF">L1987_34021</name>
</gene>
<reference evidence="1 2" key="2">
    <citation type="journal article" date="2022" name="Mol. Ecol. Resour.">
        <title>The genomes of chicory, endive, great burdock and yacon provide insights into Asteraceae paleo-polyploidization history and plant inulin production.</title>
        <authorList>
            <person name="Fan W."/>
            <person name="Wang S."/>
            <person name="Wang H."/>
            <person name="Wang A."/>
            <person name="Jiang F."/>
            <person name="Liu H."/>
            <person name="Zhao H."/>
            <person name="Xu D."/>
            <person name="Zhang Y."/>
        </authorList>
    </citation>
    <scope>NUCLEOTIDE SEQUENCE [LARGE SCALE GENOMIC DNA]</scope>
    <source>
        <strain evidence="2">cv. Yunnan</strain>
        <tissue evidence="1">Leaves</tissue>
    </source>
</reference>
<evidence type="ECO:0000313" key="2">
    <source>
        <dbReference type="Proteomes" id="UP001056120"/>
    </source>
</evidence>
<dbReference type="EMBL" id="CM042028">
    <property type="protein sequence ID" value="KAI3798743.1"/>
    <property type="molecule type" value="Genomic_DNA"/>
</dbReference>